<feature type="transmembrane region" description="Helical" evidence="1">
    <location>
        <begin position="22"/>
        <end position="43"/>
    </location>
</feature>
<comment type="caution">
    <text evidence="2">The sequence shown here is derived from an EMBL/GenBank/DDBJ whole genome shotgun (WGS) entry which is preliminary data.</text>
</comment>
<accession>A0AAD8AL67</accession>
<dbReference type="Proteomes" id="UP001233999">
    <property type="component" value="Unassembled WGS sequence"/>
</dbReference>
<proteinExistence type="predicted"/>
<keyword evidence="3" id="KW-1185">Reference proteome</keyword>
<dbReference type="EMBL" id="JASPKZ010000034">
    <property type="protein sequence ID" value="KAJ9601114.1"/>
    <property type="molecule type" value="Genomic_DNA"/>
</dbReference>
<name>A0AAD8AL67_DIPPU</name>
<dbReference type="AlphaFoldDB" id="A0AAD8AL67"/>
<protein>
    <submittedName>
        <fullName evidence="2">Uncharacterized protein</fullName>
    </submittedName>
</protein>
<keyword evidence="1" id="KW-0812">Transmembrane</keyword>
<evidence type="ECO:0000313" key="3">
    <source>
        <dbReference type="Proteomes" id="UP001233999"/>
    </source>
</evidence>
<keyword evidence="1" id="KW-0472">Membrane</keyword>
<reference evidence="2" key="1">
    <citation type="journal article" date="2023" name="IScience">
        <title>Live-bearing cockroach genome reveals convergent evolutionary mechanisms linked to viviparity in insects and beyond.</title>
        <authorList>
            <person name="Fouks B."/>
            <person name="Harrison M.C."/>
            <person name="Mikhailova A.A."/>
            <person name="Marchal E."/>
            <person name="English S."/>
            <person name="Carruthers M."/>
            <person name="Jennings E.C."/>
            <person name="Chiamaka E.L."/>
            <person name="Frigard R.A."/>
            <person name="Pippel M."/>
            <person name="Attardo G.M."/>
            <person name="Benoit J.B."/>
            <person name="Bornberg-Bauer E."/>
            <person name="Tobe S.S."/>
        </authorList>
    </citation>
    <scope>NUCLEOTIDE SEQUENCE</scope>
    <source>
        <strain evidence="2">Stay&amp;Tobe</strain>
    </source>
</reference>
<reference evidence="2" key="2">
    <citation type="submission" date="2023-05" db="EMBL/GenBank/DDBJ databases">
        <authorList>
            <person name="Fouks B."/>
        </authorList>
    </citation>
    <scope>NUCLEOTIDE SEQUENCE</scope>
    <source>
        <strain evidence="2">Stay&amp;Tobe</strain>
        <tissue evidence="2">Testes</tissue>
    </source>
</reference>
<evidence type="ECO:0000313" key="2">
    <source>
        <dbReference type="EMBL" id="KAJ9601114.1"/>
    </source>
</evidence>
<gene>
    <name evidence="2" type="ORF">L9F63_000693</name>
</gene>
<evidence type="ECO:0000256" key="1">
    <source>
        <dbReference type="SAM" id="Phobius"/>
    </source>
</evidence>
<sequence length="57" mass="6442">SRAECKSAFCASSQGEFSYVAFVSRLLSFCRLLSQGLLLLFFLRSFFSCRSVSVPYE</sequence>
<organism evidence="2 3">
    <name type="scientific">Diploptera punctata</name>
    <name type="common">Pacific beetle cockroach</name>
    <dbReference type="NCBI Taxonomy" id="6984"/>
    <lineage>
        <taxon>Eukaryota</taxon>
        <taxon>Metazoa</taxon>
        <taxon>Ecdysozoa</taxon>
        <taxon>Arthropoda</taxon>
        <taxon>Hexapoda</taxon>
        <taxon>Insecta</taxon>
        <taxon>Pterygota</taxon>
        <taxon>Neoptera</taxon>
        <taxon>Polyneoptera</taxon>
        <taxon>Dictyoptera</taxon>
        <taxon>Blattodea</taxon>
        <taxon>Blaberoidea</taxon>
        <taxon>Blaberidae</taxon>
        <taxon>Diplopterinae</taxon>
        <taxon>Diploptera</taxon>
    </lineage>
</organism>
<keyword evidence="1" id="KW-1133">Transmembrane helix</keyword>
<feature type="non-terminal residue" evidence="2">
    <location>
        <position position="1"/>
    </location>
</feature>
<feature type="non-terminal residue" evidence="2">
    <location>
        <position position="57"/>
    </location>
</feature>